<dbReference type="SUPFAM" id="SSF46785">
    <property type="entry name" value="Winged helix' DNA-binding domain"/>
    <property type="match status" value="1"/>
</dbReference>
<dbReference type="InterPro" id="IPR036390">
    <property type="entry name" value="WH_DNA-bd_sf"/>
</dbReference>
<evidence type="ECO:0000313" key="1">
    <source>
        <dbReference type="EMBL" id="MDX4956255.1"/>
    </source>
</evidence>
<dbReference type="EMBL" id="JAWWMZ010000010">
    <property type="protein sequence ID" value="MDX4956255.1"/>
    <property type="molecule type" value="Genomic_DNA"/>
</dbReference>
<dbReference type="InterPro" id="IPR011991">
    <property type="entry name" value="ArsR-like_HTH"/>
</dbReference>
<sequence>MKRSGKVGAFTYAQLVKALQEGPYSRAELAEITGLHTQTVGHYVDELRRAGQVFIAAWDQPADGGRNLVACYQLGQMKDVPRPKMSEAQRTAACRARKLQGLVAWPRGVHA</sequence>
<evidence type="ECO:0000313" key="2">
    <source>
        <dbReference type="Proteomes" id="UP001287445"/>
    </source>
</evidence>
<gene>
    <name evidence="1" type="ORF">SGN30_22805</name>
</gene>
<name>A0AAJ2R1E2_DELAC</name>
<organism evidence="1 2">
    <name type="scientific">Delftia acidovorans</name>
    <name type="common">Pseudomonas acidovorans</name>
    <name type="synonym">Comamonas acidovorans</name>
    <dbReference type="NCBI Taxonomy" id="80866"/>
    <lineage>
        <taxon>Bacteria</taxon>
        <taxon>Pseudomonadati</taxon>
        <taxon>Pseudomonadota</taxon>
        <taxon>Betaproteobacteria</taxon>
        <taxon>Burkholderiales</taxon>
        <taxon>Comamonadaceae</taxon>
        <taxon>Delftia</taxon>
    </lineage>
</organism>
<comment type="caution">
    <text evidence="1">The sequence shown here is derived from an EMBL/GenBank/DDBJ whole genome shotgun (WGS) entry which is preliminary data.</text>
</comment>
<dbReference type="CDD" id="cd00090">
    <property type="entry name" value="HTH_ARSR"/>
    <property type="match status" value="1"/>
</dbReference>
<dbReference type="InterPro" id="IPR036388">
    <property type="entry name" value="WH-like_DNA-bd_sf"/>
</dbReference>
<proteinExistence type="predicted"/>
<dbReference type="GO" id="GO:0006355">
    <property type="term" value="P:regulation of DNA-templated transcription"/>
    <property type="evidence" value="ECO:0007669"/>
    <property type="project" value="UniProtKB-ARBA"/>
</dbReference>
<dbReference type="Proteomes" id="UP001287445">
    <property type="component" value="Unassembled WGS sequence"/>
</dbReference>
<reference evidence="1" key="1">
    <citation type="submission" date="2023-11" db="EMBL/GenBank/DDBJ databases">
        <title>Identification and selenium tolerance of Delftia acidovorans R3-25.</title>
        <authorList>
            <person name="Zhang S."/>
            <person name="Liu Y."/>
            <person name="Guo Y."/>
        </authorList>
    </citation>
    <scope>NUCLEOTIDE SEQUENCE</scope>
    <source>
        <strain evidence="1">R3-25</strain>
    </source>
</reference>
<protein>
    <submittedName>
        <fullName evidence="1">Winged helix-turn-helix domain-containing protein</fullName>
    </submittedName>
</protein>
<dbReference type="RefSeq" id="WP_319075682.1">
    <property type="nucleotide sequence ID" value="NZ_JAWWMZ010000010.1"/>
</dbReference>
<dbReference type="Gene3D" id="1.10.10.10">
    <property type="entry name" value="Winged helix-like DNA-binding domain superfamily/Winged helix DNA-binding domain"/>
    <property type="match status" value="1"/>
</dbReference>
<dbReference type="AlphaFoldDB" id="A0AAJ2R1E2"/>
<accession>A0AAJ2R1E2</accession>